<protein>
    <recommendedName>
        <fullName evidence="1">Helix-turn-helix domain-containing protein</fullName>
    </recommendedName>
</protein>
<dbReference type="GO" id="GO:0003677">
    <property type="term" value="F:DNA binding"/>
    <property type="evidence" value="ECO:0007669"/>
    <property type="project" value="InterPro"/>
</dbReference>
<dbReference type="Proteomes" id="UP000318296">
    <property type="component" value="Unassembled WGS sequence"/>
</dbReference>
<dbReference type="AlphaFoldDB" id="A0A554LDC4"/>
<gene>
    <name evidence="2" type="ORF">CEN92_353</name>
</gene>
<feature type="domain" description="Helix-turn-helix" evidence="1">
    <location>
        <begin position="7"/>
        <end position="51"/>
    </location>
</feature>
<evidence type="ECO:0000313" key="3">
    <source>
        <dbReference type="Proteomes" id="UP000318296"/>
    </source>
</evidence>
<evidence type="ECO:0000259" key="1">
    <source>
        <dbReference type="Pfam" id="PF12728"/>
    </source>
</evidence>
<dbReference type="InterPro" id="IPR041657">
    <property type="entry name" value="HTH_17"/>
</dbReference>
<name>A0A554LDC4_9BACT</name>
<organism evidence="2 3">
    <name type="scientific">Candidatus Berkelbacteria bacterium Licking1014_96</name>
    <dbReference type="NCBI Taxonomy" id="2017149"/>
    <lineage>
        <taxon>Bacteria</taxon>
        <taxon>Candidatus Berkelbacteria</taxon>
    </lineage>
</organism>
<accession>A0A554LDC4</accession>
<reference evidence="2 3" key="1">
    <citation type="submission" date="2017-07" db="EMBL/GenBank/DDBJ databases">
        <title>Mechanisms for carbon and nitrogen cycling indicate functional differentiation within the Candidate Phyla Radiation.</title>
        <authorList>
            <person name="Danczak R.E."/>
            <person name="Johnston M.D."/>
            <person name="Kenah C."/>
            <person name="Slattery M."/>
            <person name="Wrighton K.C."/>
            <person name="Wilkins M.J."/>
        </authorList>
    </citation>
    <scope>NUCLEOTIDE SEQUENCE [LARGE SCALE GENOMIC DNA]</scope>
    <source>
        <strain evidence="2">Licking1014_96</strain>
    </source>
</reference>
<proteinExistence type="predicted"/>
<evidence type="ECO:0000313" key="2">
    <source>
        <dbReference type="EMBL" id="TSC90884.1"/>
    </source>
</evidence>
<sequence length="86" mass="9861">MKKDKKFYSVPEVAKILGVSRIAIFKKIKKGEIKAERIGRNYAIESSELARIFGKKINAQDKKELDKAISRVFKDYGETLRLLGDE</sequence>
<dbReference type="InterPro" id="IPR010093">
    <property type="entry name" value="SinI_DNA-bd"/>
</dbReference>
<dbReference type="NCBIfam" id="TIGR01764">
    <property type="entry name" value="excise"/>
    <property type="match status" value="1"/>
</dbReference>
<dbReference type="Pfam" id="PF12728">
    <property type="entry name" value="HTH_17"/>
    <property type="match status" value="1"/>
</dbReference>
<comment type="caution">
    <text evidence="2">The sequence shown here is derived from an EMBL/GenBank/DDBJ whole genome shotgun (WGS) entry which is preliminary data.</text>
</comment>
<dbReference type="EMBL" id="VMGH01000052">
    <property type="protein sequence ID" value="TSC90884.1"/>
    <property type="molecule type" value="Genomic_DNA"/>
</dbReference>